<dbReference type="GO" id="GO:1902670">
    <property type="term" value="F:carbon dioxide binding"/>
    <property type="evidence" value="ECO:0007669"/>
    <property type="project" value="TreeGrafter"/>
</dbReference>
<dbReference type="PANTHER" id="PTHR35177">
    <property type="entry name" value="HYDROGENASE MATURATION FACTOR HYBG"/>
    <property type="match status" value="1"/>
</dbReference>
<evidence type="ECO:0000313" key="4">
    <source>
        <dbReference type="EMBL" id="KHS49501.1"/>
    </source>
</evidence>
<dbReference type="SUPFAM" id="SSF159127">
    <property type="entry name" value="HupF/HypC-like"/>
    <property type="match status" value="1"/>
</dbReference>
<comment type="similarity">
    <text evidence="1">Belongs to the HupF/HypC family.</text>
</comment>
<dbReference type="PRINTS" id="PR00445">
    <property type="entry name" value="HUPFHYPC"/>
</dbReference>
<dbReference type="InterPro" id="IPR019812">
    <property type="entry name" value="Hydgase_assmbl_chp_CS"/>
</dbReference>
<accession>A0A0B8ZSP6</accession>
<dbReference type="FunFam" id="2.30.30.140:FF:000022">
    <property type="entry name" value="Hydrogenase assembly chaperone HybG"/>
    <property type="match status" value="1"/>
</dbReference>
<dbReference type="Proteomes" id="UP000031338">
    <property type="component" value="Unassembled WGS sequence"/>
</dbReference>
<dbReference type="AlphaFoldDB" id="A0A0B8ZSP6"/>
<evidence type="ECO:0000313" key="5">
    <source>
        <dbReference type="Proteomes" id="UP000031338"/>
    </source>
</evidence>
<dbReference type="GO" id="GO:0005506">
    <property type="term" value="F:iron ion binding"/>
    <property type="evidence" value="ECO:0007669"/>
    <property type="project" value="TreeGrafter"/>
</dbReference>
<dbReference type="PROSITE" id="PS01097">
    <property type="entry name" value="HUPF_HYPC"/>
    <property type="match status" value="1"/>
</dbReference>
<sequence length="98" mass="10431">MCLGIPGQIVEITDAGRKLGVANVSGVRRPVNLACVIGEGSVEDLIGTWVLIHVGFAMSKIDEDQAAETLRILTELGEAQQELAAMRDGDRALGDAQW</sequence>
<dbReference type="PATRIC" id="fig|48936.3.peg.208"/>
<dbReference type="NCBIfam" id="TIGR00074">
    <property type="entry name" value="hypC_hupF"/>
    <property type="match status" value="1"/>
</dbReference>
<dbReference type="InterPro" id="IPR001109">
    <property type="entry name" value="Hydrogenase_HupF/HypC"/>
</dbReference>
<dbReference type="EMBL" id="JRVC01000001">
    <property type="protein sequence ID" value="KHS49501.1"/>
    <property type="molecule type" value="Genomic_DNA"/>
</dbReference>
<keyword evidence="5" id="KW-1185">Reference proteome</keyword>
<dbReference type="PANTHER" id="PTHR35177:SF2">
    <property type="entry name" value="HYDROGENASE MATURATION FACTOR HYBG"/>
    <property type="match status" value="1"/>
</dbReference>
<dbReference type="GO" id="GO:0051604">
    <property type="term" value="P:protein maturation"/>
    <property type="evidence" value="ECO:0007669"/>
    <property type="project" value="TreeGrafter"/>
</dbReference>
<dbReference type="RefSeq" id="WP_011536535.1">
    <property type="nucleotide sequence ID" value="NZ_JBNNWK010000035.1"/>
</dbReference>
<proteinExistence type="inferred from homology"/>
<evidence type="ECO:0000256" key="1">
    <source>
        <dbReference type="ARBA" id="ARBA00006018"/>
    </source>
</evidence>
<evidence type="ECO:0000256" key="3">
    <source>
        <dbReference type="ARBA" id="ARBA00071976"/>
    </source>
</evidence>
<dbReference type="Gene3D" id="2.30.30.140">
    <property type="match status" value="1"/>
</dbReference>
<reference evidence="4 5" key="1">
    <citation type="submission" date="2014-10" db="EMBL/GenBank/DDBJ databases">
        <title>Draft genome sequence of Novosphingobium subterraneum DSM 12447.</title>
        <authorList>
            <person name="Gan H.M."/>
            <person name="Gan H.Y."/>
            <person name="Savka M.A."/>
        </authorList>
    </citation>
    <scope>NUCLEOTIDE SEQUENCE [LARGE SCALE GENOMIC DNA]</scope>
    <source>
        <strain evidence="4 5">DSM 12447</strain>
    </source>
</reference>
<comment type="caution">
    <text evidence="4">The sequence shown here is derived from an EMBL/GenBank/DDBJ whole genome shotgun (WGS) entry which is preliminary data.</text>
</comment>
<evidence type="ECO:0000256" key="2">
    <source>
        <dbReference type="ARBA" id="ARBA00053969"/>
    </source>
</evidence>
<gene>
    <name evidence="4" type="primary">hypC</name>
    <name evidence="4" type="ORF">NJ75_00204</name>
</gene>
<comment type="function">
    <text evidence="2">Involved in the maturation of [NiFe] hydrogenases. Involved in the biosynthesis of the Fe(CN)(2)CO cofactor.</text>
</comment>
<dbReference type="STRING" id="48936.NJ75_00204"/>
<name>A0A0B8ZSP6_9SPHN</name>
<organism evidence="4 5">
    <name type="scientific">Novosphingobium subterraneum</name>
    <dbReference type="NCBI Taxonomy" id="48936"/>
    <lineage>
        <taxon>Bacteria</taxon>
        <taxon>Pseudomonadati</taxon>
        <taxon>Pseudomonadota</taxon>
        <taxon>Alphaproteobacteria</taxon>
        <taxon>Sphingomonadales</taxon>
        <taxon>Sphingomonadaceae</taxon>
        <taxon>Novosphingobium</taxon>
    </lineage>
</organism>
<dbReference type="Pfam" id="PF01455">
    <property type="entry name" value="HupF_HypC"/>
    <property type="match status" value="1"/>
</dbReference>
<protein>
    <recommendedName>
        <fullName evidence="3">Hydrogenase maturation factor HypC</fullName>
    </recommendedName>
</protein>